<dbReference type="InterPro" id="IPR002734">
    <property type="entry name" value="RibDG_C"/>
</dbReference>
<reference evidence="2 3" key="1">
    <citation type="submission" date="2018-10" db="EMBL/GenBank/DDBJ databases">
        <title>Genome sequencing of Mucilaginibacter sp. HYN0043.</title>
        <authorList>
            <person name="Kim M."/>
            <person name="Yi H."/>
        </authorList>
    </citation>
    <scope>NUCLEOTIDE SEQUENCE [LARGE SCALE GENOMIC DNA]</scope>
    <source>
        <strain evidence="2 3">HYN0043</strain>
    </source>
</reference>
<dbReference type="InterPro" id="IPR024072">
    <property type="entry name" value="DHFR-like_dom_sf"/>
</dbReference>
<dbReference type="Gene3D" id="3.40.430.10">
    <property type="entry name" value="Dihydrofolate Reductase, subunit A"/>
    <property type="match status" value="1"/>
</dbReference>
<dbReference type="RefSeq" id="WP_119408325.1">
    <property type="nucleotide sequence ID" value="NZ_CP032869.1"/>
</dbReference>
<keyword evidence="3" id="KW-1185">Reference proteome</keyword>
<dbReference type="KEGG" id="muh:HYN43_004550"/>
<dbReference type="AlphaFoldDB" id="A0A494VLW3"/>
<dbReference type="EMBL" id="CP032869">
    <property type="protein sequence ID" value="AYL94611.1"/>
    <property type="molecule type" value="Genomic_DNA"/>
</dbReference>
<dbReference type="SUPFAM" id="SSF53597">
    <property type="entry name" value="Dihydrofolate reductase-like"/>
    <property type="match status" value="1"/>
</dbReference>
<dbReference type="Pfam" id="PF01872">
    <property type="entry name" value="RibD_C"/>
    <property type="match status" value="1"/>
</dbReference>
<dbReference type="InterPro" id="IPR050765">
    <property type="entry name" value="Riboflavin_Biosynth_HTPR"/>
</dbReference>
<sequence length="183" mass="20450">MRNVICALNISIDGCYDHTKLSGNEELHEYFANLMKGVDQTVTGRKMYELMTPYWDEVARTQSGTKGTNEFANAVTAIPNIVVSRTMEEVAGGPRIIRDNLEAEVRKLKELPGKKISIGGMSLRSQLMEMGLIDELYIVVQPVIAGSGPRLFDDISLKEVMKMELVDTIVMKNGNVALHYLKR</sequence>
<feature type="domain" description="Bacterial bifunctional deaminase-reductase C-terminal" evidence="1">
    <location>
        <begin position="3"/>
        <end position="175"/>
    </location>
</feature>
<dbReference type="Proteomes" id="UP000270046">
    <property type="component" value="Chromosome"/>
</dbReference>
<proteinExistence type="predicted"/>
<organism evidence="2 3">
    <name type="scientific">Mucilaginibacter celer</name>
    <dbReference type="NCBI Taxonomy" id="2305508"/>
    <lineage>
        <taxon>Bacteria</taxon>
        <taxon>Pseudomonadati</taxon>
        <taxon>Bacteroidota</taxon>
        <taxon>Sphingobacteriia</taxon>
        <taxon>Sphingobacteriales</taxon>
        <taxon>Sphingobacteriaceae</taxon>
        <taxon>Mucilaginibacter</taxon>
    </lineage>
</organism>
<protein>
    <recommendedName>
        <fullName evidence="1">Bacterial bifunctional deaminase-reductase C-terminal domain-containing protein</fullName>
    </recommendedName>
</protein>
<dbReference type="GO" id="GO:0009231">
    <property type="term" value="P:riboflavin biosynthetic process"/>
    <property type="evidence" value="ECO:0007669"/>
    <property type="project" value="InterPro"/>
</dbReference>
<evidence type="ECO:0000259" key="1">
    <source>
        <dbReference type="Pfam" id="PF01872"/>
    </source>
</evidence>
<dbReference type="PANTHER" id="PTHR38011">
    <property type="entry name" value="DIHYDROFOLATE REDUCTASE FAMILY PROTEIN (AFU_ORTHOLOGUE AFUA_8G06820)"/>
    <property type="match status" value="1"/>
</dbReference>
<name>A0A494VLW3_9SPHI</name>
<gene>
    <name evidence="2" type="ORF">HYN43_004550</name>
</gene>
<dbReference type="OrthoDB" id="195113at2"/>
<evidence type="ECO:0000313" key="3">
    <source>
        <dbReference type="Proteomes" id="UP000270046"/>
    </source>
</evidence>
<accession>A0A494VLW3</accession>
<dbReference type="GO" id="GO:0008703">
    <property type="term" value="F:5-amino-6-(5-phosphoribosylamino)uracil reductase activity"/>
    <property type="evidence" value="ECO:0007669"/>
    <property type="project" value="InterPro"/>
</dbReference>
<dbReference type="PANTHER" id="PTHR38011:SF11">
    <property type="entry name" value="2,5-DIAMINO-6-RIBOSYLAMINO-4(3H)-PYRIMIDINONE 5'-PHOSPHATE REDUCTASE"/>
    <property type="match status" value="1"/>
</dbReference>
<evidence type="ECO:0000313" key="2">
    <source>
        <dbReference type="EMBL" id="AYL94611.1"/>
    </source>
</evidence>